<feature type="transmembrane region" description="Helical" evidence="1">
    <location>
        <begin position="253"/>
        <end position="273"/>
    </location>
</feature>
<feature type="domain" description="EamA" evidence="2">
    <location>
        <begin position="154"/>
        <end position="295"/>
    </location>
</feature>
<dbReference type="EnsemblBacteria" id="ACZ18423">
    <property type="protein sequence ID" value="ACZ18423"/>
    <property type="gene ID" value="Taci_0183"/>
</dbReference>
<feature type="transmembrane region" description="Helical" evidence="1">
    <location>
        <begin position="6"/>
        <end position="26"/>
    </location>
</feature>
<feature type="transmembrane region" description="Helical" evidence="1">
    <location>
        <begin position="63"/>
        <end position="81"/>
    </location>
</feature>
<feature type="transmembrane region" description="Helical" evidence="1">
    <location>
        <begin position="158"/>
        <end position="176"/>
    </location>
</feature>
<dbReference type="PANTHER" id="PTHR22911:SF137">
    <property type="entry name" value="SOLUTE CARRIER FAMILY 35 MEMBER G2-RELATED"/>
    <property type="match status" value="1"/>
</dbReference>
<keyword evidence="1" id="KW-1133">Transmembrane helix</keyword>
<dbReference type="OrthoDB" id="2330at2"/>
<reference evidence="3 4" key="1">
    <citation type="journal article" date="2009" name="Stand. Genomic Sci.">
        <title>Complete genome sequence of Thermanaerovibrio acidaminovorans type strain (Su883).</title>
        <authorList>
            <person name="Chovatia M."/>
            <person name="Sikorski J."/>
            <person name="Schroder M."/>
            <person name="Lapidus A."/>
            <person name="Nolan M."/>
            <person name="Tice H."/>
            <person name="Glavina Del Rio T."/>
            <person name="Copeland A."/>
            <person name="Cheng J.F."/>
            <person name="Lucas S."/>
            <person name="Chen F."/>
            <person name="Bruce D."/>
            <person name="Goodwin L."/>
            <person name="Pitluck S."/>
            <person name="Ivanova N."/>
            <person name="Mavromatis K."/>
            <person name="Ovchinnikova G."/>
            <person name="Pati A."/>
            <person name="Chen A."/>
            <person name="Palaniappan K."/>
            <person name="Land M."/>
            <person name="Hauser L."/>
            <person name="Chang Y.J."/>
            <person name="Jeffries C.D."/>
            <person name="Chain P."/>
            <person name="Saunders E."/>
            <person name="Detter J.C."/>
            <person name="Brettin T."/>
            <person name="Rohde M."/>
            <person name="Goker M."/>
            <person name="Spring S."/>
            <person name="Bristow J."/>
            <person name="Markowitz V."/>
            <person name="Hugenholtz P."/>
            <person name="Kyrpides N.C."/>
            <person name="Klenk H.P."/>
            <person name="Eisen J.A."/>
        </authorList>
    </citation>
    <scope>NUCLEOTIDE SEQUENCE [LARGE SCALE GENOMIC DNA]</scope>
    <source>
        <strain evidence="4">ATCC 49978 / DSM 6589 / Su883</strain>
    </source>
</reference>
<dbReference type="GO" id="GO:0016020">
    <property type="term" value="C:membrane"/>
    <property type="evidence" value="ECO:0007669"/>
    <property type="project" value="InterPro"/>
</dbReference>
<keyword evidence="1" id="KW-0472">Membrane</keyword>
<name>D1B820_THEAS</name>
<evidence type="ECO:0000259" key="2">
    <source>
        <dbReference type="Pfam" id="PF00892"/>
    </source>
</evidence>
<protein>
    <recommendedName>
        <fullName evidence="2">EamA domain-containing protein</fullName>
    </recommendedName>
</protein>
<keyword evidence="4" id="KW-1185">Reference proteome</keyword>
<feature type="transmembrane region" description="Helical" evidence="1">
    <location>
        <begin position="188"/>
        <end position="205"/>
    </location>
</feature>
<dbReference type="InterPro" id="IPR000620">
    <property type="entry name" value="EamA_dom"/>
</dbReference>
<feature type="transmembrane region" description="Helical" evidence="1">
    <location>
        <begin position="38"/>
        <end position="57"/>
    </location>
</feature>
<feature type="domain" description="EamA" evidence="2">
    <location>
        <begin position="4"/>
        <end position="138"/>
    </location>
</feature>
<proteinExistence type="predicted"/>
<evidence type="ECO:0000256" key="1">
    <source>
        <dbReference type="SAM" id="Phobius"/>
    </source>
</evidence>
<feature type="transmembrane region" description="Helical" evidence="1">
    <location>
        <begin position="93"/>
        <end position="115"/>
    </location>
</feature>
<feature type="transmembrane region" description="Helical" evidence="1">
    <location>
        <begin position="280"/>
        <end position="297"/>
    </location>
</feature>
<evidence type="ECO:0000313" key="3">
    <source>
        <dbReference type="EMBL" id="ACZ18423.1"/>
    </source>
</evidence>
<dbReference type="Gene3D" id="1.10.3730.20">
    <property type="match status" value="2"/>
</dbReference>
<feature type="transmembrane region" description="Helical" evidence="1">
    <location>
        <begin position="225"/>
        <end position="247"/>
    </location>
</feature>
<dbReference type="STRING" id="525903.Taci_0183"/>
<dbReference type="eggNOG" id="COG0697">
    <property type="taxonomic scope" value="Bacteria"/>
</dbReference>
<keyword evidence="1" id="KW-0812">Transmembrane</keyword>
<dbReference type="KEGG" id="tai:Taci_0183"/>
<gene>
    <name evidence="3" type="ordered locus">Taci_0183</name>
</gene>
<organism evidence="3 4">
    <name type="scientific">Thermanaerovibrio acidaminovorans (strain ATCC 49978 / DSM 6589 / Su883)</name>
    <name type="common">Selenomonas acidaminovorans</name>
    <dbReference type="NCBI Taxonomy" id="525903"/>
    <lineage>
        <taxon>Bacteria</taxon>
        <taxon>Thermotogati</taxon>
        <taxon>Synergistota</taxon>
        <taxon>Synergistia</taxon>
        <taxon>Synergistales</taxon>
        <taxon>Synergistaceae</taxon>
        <taxon>Thermanaerovibrio</taxon>
    </lineage>
</organism>
<dbReference type="AlphaFoldDB" id="D1B820"/>
<dbReference type="PANTHER" id="PTHR22911">
    <property type="entry name" value="ACYL-MALONYL CONDENSING ENZYME-RELATED"/>
    <property type="match status" value="1"/>
</dbReference>
<dbReference type="HOGENOM" id="CLU_082650_0_0_0"/>
<sequence>MSMLGLFLGLVTACFWAISPILLKVGMRGVRREDVNPMRSFGFLLGMTLIALLTRSGGFVPNGALAAVMVVLNVVLGNYLGDQLYFGAIKELGVSRAVSVGSSYPLMVTLVSVLWLKERPGVLHLMATGLIVLGLVLLKMEPHREGERVYPIGGYIKALGAAACWGVSIPMTRWLVTAGGLSPVGANWWRSLTLVVVAWGLWFRGPGSRPERRRALARIPLKTWLILNVAGAIGLALGGYTFAVALTMSPASLITPITASSPIITALVAVAFMGERLARHQWIGVGMVVLGSAIIGAL</sequence>
<dbReference type="Pfam" id="PF00892">
    <property type="entry name" value="EamA"/>
    <property type="match status" value="2"/>
</dbReference>
<evidence type="ECO:0000313" key="4">
    <source>
        <dbReference type="Proteomes" id="UP000002030"/>
    </source>
</evidence>
<dbReference type="SUPFAM" id="SSF103481">
    <property type="entry name" value="Multidrug resistance efflux transporter EmrE"/>
    <property type="match status" value="2"/>
</dbReference>
<dbReference type="Proteomes" id="UP000002030">
    <property type="component" value="Chromosome"/>
</dbReference>
<dbReference type="EMBL" id="CP001818">
    <property type="protein sequence ID" value="ACZ18423.1"/>
    <property type="molecule type" value="Genomic_DNA"/>
</dbReference>
<feature type="transmembrane region" description="Helical" evidence="1">
    <location>
        <begin position="121"/>
        <end position="138"/>
    </location>
</feature>
<dbReference type="InterPro" id="IPR037185">
    <property type="entry name" value="EmrE-like"/>
</dbReference>
<accession>D1B820</accession>